<sequence>MGFYQDRKPRQANRRLRASVRSAARFASVVVLSALVGSGATLAAIPVLEQRGLLGGGAEPVTNTAANPSQAPATQDVVPTSVVSVSTDTAITRVVKQAEPAVVAVVNYGLVSNFFTQQTQLQEQGVGSGVLFYKDSKYGYIVTNNHVVNGAAKIQVVLSSGRHVQASVVGTDMYTDLAVLRVPVATVRAINPLPFANSDNIQVGEPAIAIGNPMGLDFADSVTAGIISGDKRMMPVESPDNPNIVLDYQAVIQTDAAINPGNSGGPLLNIEGQVVGINSSKISAPDFEGMGFAIPSNEVKTIAEQIIKTGHAVHPSLGIQGWSLSTIPSEYWPNVPVDYGVYVQSVDSAQARAAGLKPQDVIVGFNGKTVQDMADLRTDLFQVQPGQTVTLKVYRGSQLLTLKVKVGQMTTQNTSAPTSDSLPDNTNPFGSFFGSWPFGN</sequence>
<dbReference type="GO" id="GO:0006508">
    <property type="term" value="P:proteolysis"/>
    <property type="evidence" value="ECO:0007669"/>
    <property type="project" value="UniProtKB-KW"/>
</dbReference>
<dbReference type="InterPro" id="IPR036034">
    <property type="entry name" value="PDZ_sf"/>
</dbReference>
<organism evidence="6 7">
    <name type="scientific">Alicyclobacillus cellulosilyticus</name>
    <dbReference type="NCBI Taxonomy" id="1003997"/>
    <lineage>
        <taxon>Bacteria</taxon>
        <taxon>Bacillati</taxon>
        <taxon>Bacillota</taxon>
        <taxon>Bacilli</taxon>
        <taxon>Bacillales</taxon>
        <taxon>Alicyclobacillaceae</taxon>
        <taxon>Alicyclobacillus</taxon>
    </lineage>
</organism>
<keyword evidence="2 6" id="KW-0645">Protease</keyword>
<dbReference type="EMBL" id="BMOY01000010">
    <property type="protein sequence ID" value="GGJ02326.1"/>
    <property type="molecule type" value="Genomic_DNA"/>
</dbReference>
<evidence type="ECO:0000256" key="4">
    <source>
        <dbReference type="ARBA" id="ARBA00022825"/>
    </source>
</evidence>
<reference evidence="6" key="1">
    <citation type="journal article" date="2014" name="Int. J. Syst. Evol. Microbiol.">
        <title>Complete genome sequence of Corynebacterium casei LMG S-19264T (=DSM 44701T), isolated from a smear-ripened cheese.</title>
        <authorList>
            <consortium name="US DOE Joint Genome Institute (JGI-PGF)"/>
            <person name="Walter F."/>
            <person name="Albersmeier A."/>
            <person name="Kalinowski J."/>
            <person name="Ruckert C."/>
        </authorList>
    </citation>
    <scope>NUCLEOTIDE SEQUENCE</scope>
    <source>
        <strain evidence="6">JCM 18487</strain>
    </source>
</reference>
<keyword evidence="4" id="KW-0720">Serine protease</keyword>
<comment type="caution">
    <text evidence="6">The sequence shown here is derived from an EMBL/GenBank/DDBJ whole genome shotgun (WGS) entry which is preliminary data.</text>
</comment>
<feature type="domain" description="PDZ" evidence="5">
    <location>
        <begin position="320"/>
        <end position="397"/>
    </location>
</feature>
<name>A0A917NJG6_9BACL</name>
<dbReference type="Proteomes" id="UP000637695">
    <property type="component" value="Unassembled WGS sequence"/>
</dbReference>
<evidence type="ECO:0000259" key="5">
    <source>
        <dbReference type="SMART" id="SM00228"/>
    </source>
</evidence>
<evidence type="ECO:0000313" key="6">
    <source>
        <dbReference type="EMBL" id="GGJ02326.1"/>
    </source>
</evidence>
<gene>
    <name evidence="6" type="primary">yyxA</name>
    <name evidence="6" type="ORF">GCM10010885_09520</name>
</gene>
<dbReference type="InterPro" id="IPR009003">
    <property type="entry name" value="Peptidase_S1_PA"/>
</dbReference>
<reference evidence="6" key="2">
    <citation type="submission" date="2020-09" db="EMBL/GenBank/DDBJ databases">
        <authorList>
            <person name="Sun Q."/>
            <person name="Ohkuma M."/>
        </authorList>
    </citation>
    <scope>NUCLEOTIDE SEQUENCE</scope>
    <source>
        <strain evidence="6">JCM 18487</strain>
    </source>
</reference>
<dbReference type="Pfam" id="PF13180">
    <property type="entry name" value="PDZ_2"/>
    <property type="match status" value="1"/>
</dbReference>
<dbReference type="InterPro" id="IPR001940">
    <property type="entry name" value="Peptidase_S1C"/>
</dbReference>
<comment type="similarity">
    <text evidence="1">Belongs to the peptidase S1C family.</text>
</comment>
<evidence type="ECO:0000256" key="3">
    <source>
        <dbReference type="ARBA" id="ARBA00022801"/>
    </source>
</evidence>
<dbReference type="Gene3D" id="2.30.42.10">
    <property type="match status" value="1"/>
</dbReference>
<evidence type="ECO:0000256" key="2">
    <source>
        <dbReference type="ARBA" id="ARBA00022670"/>
    </source>
</evidence>
<dbReference type="SMART" id="SM00228">
    <property type="entry name" value="PDZ"/>
    <property type="match status" value="1"/>
</dbReference>
<dbReference type="PRINTS" id="PR00834">
    <property type="entry name" value="PROTEASES2C"/>
</dbReference>
<dbReference type="Pfam" id="PF13365">
    <property type="entry name" value="Trypsin_2"/>
    <property type="match status" value="1"/>
</dbReference>
<proteinExistence type="inferred from homology"/>
<dbReference type="SUPFAM" id="SSF50156">
    <property type="entry name" value="PDZ domain-like"/>
    <property type="match status" value="1"/>
</dbReference>
<keyword evidence="7" id="KW-1185">Reference proteome</keyword>
<dbReference type="InterPro" id="IPR051201">
    <property type="entry name" value="Chloro_Bact_Ser_Proteases"/>
</dbReference>
<dbReference type="RefSeq" id="WP_188881464.1">
    <property type="nucleotide sequence ID" value="NZ_BMOY01000010.1"/>
</dbReference>
<keyword evidence="3" id="KW-0378">Hydrolase</keyword>
<dbReference type="PANTHER" id="PTHR43343:SF3">
    <property type="entry name" value="PROTEASE DO-LIKE 8, CHLOROPLASTIC"/>
    <property type="match status" value="1"/>
</dbReference>
<evidence type="ECO:0000313" key="7">
    <source>
        <dbReference type="Proteomes" id="UP000637695"/>
    </source>
</evidence>
<dbReference type="Gene3D" id="2.40.10.10">
    <property type="entry name" value="Trypsin-like serine proteases"/>
    <property type="match status" value="2"/>
</dbReference>
<evidence type="ECO:0000256" key="1">
    <source>
        <dbReference type="ARBA" id="ARBA00010541"/>
    </source>
</evidence>
<accession>A0A917NJG6</accession>
<dbReference type="InterPro" id="IPR001478">
    <property type="entry name" value="PDZ"/>
</dbReference>
<dbReference type="SUPFAM" id="SSF50494">
    <property type="entry name" value="Trypsin-like serine proteases"/>
    <property type="match status" value="1"/>
</dbReference>
<protein>
    <submittedName>
        <fullName evidence="6">Serine protease YyxA</fullName>
    </submittedName>
</protein>
<dbReference type="PANTHER" id="PTHR43343">
    <property type="entry name" value="PEPTIDASE S12"/>
    <property type="match status" value="1"/>
</dbReference>
<dbReference type="InterPro" id="IPR043504">
    <property type="entry name" value="Peptidase_S1_PA_chymotrypsin"/>
</dbReference>
<dbReference type="GO" id="GO:0004252">
    <property type="term" value="F:serine-type endopeptidase activity"/>
    <property type="evidence" value="ECO:0007669"/>
    <property type="project" value="InterPro"/>
</dbReference>
<dbReference type="AlphaFoldDB" id="A0A917NJG6"/>